<dbReference type="EMBL" id="FO082275">
    <property type="protein sequence ID" value="CCO16176.1"/>
    <property type="molecule type" value="Genomic_DNA"/>
</dbReference>
<dbReference type="STRING" id="41875.K8EDS4"/>
<evidence type="ECO:0000256" key="1">
    <source>
        <dbReference type="SAM" id="MobiDB-lite"/>
    </source>
</evidence>
<dbReference type="Pfam" id="PF00581">
    <property type="entry name" value="Rhodanese"/>
    <property type="match status" value="1"/>
</dbReference>
<dbReference type="GO" id="GO:0005634">
    <property type="term" value="C:nucleus"/>
    <property type="evidence" value="ECO:0007669"/>
    <property type="project" value="TreeGrafter"/>
</dbReference>
<dbReference type="KEGG" id="bpg:Bathy04g01470"/>
<sequence length="304" mass="35141">MPRMNLANDFGDDFAEMRGTKRSWEEEDLHTPAPRQTTTANNATTTTSCFFPPPHSTSGDTKERIKNFRNDDDIDDFDDCFSIGVRMQRMEENASGRATQSVTSIPSEVDASQGGIPMIDSNAVKKLLLEDENGVVLIDCRYFYEYRNGRISSSHNVVFPDDCQRGFIIARDKLLNCANHRNSEKRDLVYVFYDDGEANAMAMHHRATQLFRHIRNLDRLDNMRTYPNLCFPNMFVLKGGFKAFIESSRDREWEDDHRIFYEGSFVSMDDWRFSNETKELHNQVVKRWILAAAAQSLNDFPTRV</sequence>
<protein>
    <submittedName>
        <fullName evidence="3">Mih1p</fullName>
    </submittedName>
</protein>
<organism evidence="3 4">
    <name type="scientific">Bathycoccus prasinos</name>
    <dbReference type="NCBI Taxonomy" id="41875"/>
    <lineage>
        <taxon>Eukaryota</taxon>
        <taxon>Viridiplantae</taxon>
        <taxon>Chlorophyta</taxon>
        <taxon>Mamiellophyceae</taxon>
        <taxon>Mamiellales</taxon>
        <taxon>Bathycoccaceae</taxon>
        <taxon>Bathycoccus</taxon>
    </lineage>
</organism>
<feature type="domain" description="Rhodanese" evidence="2">
    <location>
        <begin position="131"/>
        <end position="253"/>
    </location>
</feature>
<dbReference type="GO" id="GO:0010971">
    <property type="term" value="P:positive regulation of G2/M transition of mitotic cell cycle"/>
    <property type="evidence" value="ECO:0007669"/>
    <property type="project" value="TreeGrafter"/>
</dbReference>
<dbReference type="SUPFAM" id="SSF52821">
    <property type="entry name" value="Rhodanese/Cell cycle control phosphatase"/>
    <property type="match status" value="1"/>
</dbReference>
<dbReference type="GO" id="GO:0005737">
    <property type="term" value="C:cytoplasm"/>
    <property type="evidence" value="ECO:0007669"/>
    <property type="project" value="TreeGrafter"/>
</dbReference>
<evidence type="ECO:0000313" key="3">
    <source>
        <dbReference type="EMBL" id="CCO16176.1"/>
    </source>
</evidence>
<dbReference type="GO" id="GO:0000086">
    <property type="term" value="P:G2/M transition of mitotic cell cycle"/>
    <property type="evidence" value="ECO:0007669"/>
    <property type="project" value="TreeGrafter"/>
</dbReference>
<keyword evidence="4" id="KW-1185">Reference proteome</keyword>
<evidence type="ECO:0000313" key="4">
    <source>
        <dbReference type="Proteomes" id="UP000198341"/>
    </source>
</evidence>
<dbReference type="PROSITE" id="PS50206">
    <property type="entry name" value="RHODANESE_3"/>
    <property type="match status" value="1"/>
</dbReference>
<dbReference type="InterPro" id="IPR001763">
    <property type="entry name" value="Rhodanese-like_dom"/>
</dbReference>
<feature type="compositionally biased region" description="Low complexity" evidence="1">
    <location>
        <begin position="37"/>
        <end position="47"/>
    </location>
</feature>
<proteinExistence type="predicted"/>
<dbReference type="GeneID" id="19016172"/>
<accession>K8EDS4</accession>
<dbReference type="GO" id="GO:0110032">
    <property type="term" value="P:positive regulation of G2/MI transition of meiotic cell cycle"/>
    <property type="evidence" value="ECO:0007669"/>
    <property type="project" value="TreeGrafter"/>
</dbReference>
<name>K8EDS4_9CHLO</name>
<dbReference type="InterPro" id="IPR036873">
    <property type="entry name" value="Rhodanese-like_dom_sf"/>
</dbReference>
<evidence type="ECO:0000259" key="2">
    <source>
        <dbReference type="PROSITE" id="PS50206"/>
    </source>
</evidence>
<dbReference type="OrthoDB" id="514271at2759"/>
<dbReference type="GO" id="GO:0004725">
    <property type="term" value="F:protein tyrosine phosphatase activity"/>
    <property type="evidence" value="ECO:0007669"/>
    <property type="project" value="TreeGrafter"/>
</dbReference>
<dbReference type="Proteomes" id="UP000198341">
    <property type="component" value="Chromosome 4"/>
</dbReference>
<dbReference type="RefSeq" id="XP_007513651.1">
    <property type="nucleotide sequence ID" value="XM_007513589.1"/>
</dbReference>
<dbReference type="AlphaFoldDB" id="K8EDS4"/>
<reference evidence="3 4" key="1">
    <citation type="submission" date="2011-10" db="EMBL/GenBank/DDBJ databases">
        <authorList>
            <person name="Genoscope - CEA"/>
        </authorList>
    </citation>
    <scope>NUCLEOTIDE SEQUENCE [LARGE SCALE GENOMIC DNA]</scope>
    <source>
        <strain evidence="3 4">RCC 1105</strain>
    </source>
</reference>
<dbReference type="SMART" id="SM00450">
    <property type="entry name" value="RHOD"/>
    <property type="match status" value="1"/>
</dbReference>
<dbReference type="eggNOG" id="KOG3772">
    <property type="taxonomic scope" value="Eukaryota"/>
</dbReference>
<dbReference type="Gene3D" id="3.40.250.10">
    <property type="entry name" value="Rhodanese-like domain"/>
    <property type="match status" value="1"/>
</dbReference>
<dbReference type="PANTHER" id="PTHR10828">
    <property type="entry name" value="M-PHASE INDUCER PHOSPHATASE DUAL SPECIFICITY PHOSPHATASE CDC25"/>
    <property type="match status" value="1"/>
</dbReference>
<gene>
    <name evidence="3" type="ORF">Bathy04g01470</name>
</gene>
<feature type="region of interest" description="Disordered" evidence="1">
    <location>
        <begin position="23"/>
        <end position="61"/>
    </location>
</feature>
<dbReference type="PANTHER" id="PTHR10828:SF17">
    <property type="entry name" value="PROTEIN-TYROSINE-PHOSPHATASE"/>
    <property type="match status" value="1"/>
</dbReference>